<protein>
    <recommendedName>
        <fullName evidence="5">Cell division protein FtsL</fullName>
    </recommendedName>
</protein>
<evidence type="ECO:0000313" key="3">
    <source>
        <dbReference type="EMBL" id="SDZ45357.1"/>
    </source>
</evidence>
<evidence type="ECO:0000313" key="4">
    <source>
        <dbReference type="Proteomes" id="UP000199663"/>
    </source>
</evidence>
<proteinExistence type="predicted"/>
<feature type="transmembrane region" description="Helical" evidence="2">
    <location>
        <begin position="45"/>
        <end position="62"/>
    </location>
</feature>
<evidence type="ECO:0000256" key="2">
    <source>
        <dbReference type="SAM" id="Phobius"/>
    </source>
</evidence>
<keyword evidence="2" id="KW-1133">Transmembrane helix</keyword>
<comment type="caution">
    <text evidence="3">The sequence shown here is derived from an EMBL/GenBank/DDBJ whole genome shotgun (WGS) entry which is preliminary data.</text>
</comment>
<sequence>MTQNTFKKKITKGASPKGRGKNIFTLIEEKLNVTGILGEGIPVKFVPPFLYVALLALIYIWSNHRADNLIRSIERTQQEVEDLRADVTTLEAEYMLRSKQSEVAKRIGPLGLFELEEPPLKIVVKK</sequence>
<dbReference type="RefSeq" id="WP_019599361.1">
    <property type="nucleotide sequence ID" value="NZ_FNQC01000015.1"/>
</dbReference>
<keyword evidence="4" id="KW-1185">Reference proteome</keyword>
<keyword evidence="2" id="KW-0812">Transmembrane</keyword>
<dbReference type="InterPro" id="IPR045755">
    <property type="entry name" value="FtsL-like"/>
</dbReference>
<name>A0A1H3T610_9BACT</name>
<gene>
    <name evidence="3" type="ORF">SAMN05444412_11560</name>
</gene>
<feature type="coiled-coil region" evidence="1">
    <location>
        <begin position="66"/>
        <end position="93"/>
    </location>
</feature>
<dbReference type="Proteomes" id="UP000199663">
    <property type="component" value="Unassembled WGS sequence"/>
</dbReference>
<keyword evidence="2" id="KW-0472">Membrane</keyword>
<dbReference type="Pfam" id="PF19579">
    <property type="entry name" value="FtsL_2"/>
    <property type="match status" value="1"/>
</dbReference>
<dbReference type="EMBL" id="FNQC01000015">
    <property type="protein sequence ID" value="SDZ45357.1"/>
    <property type="molecule type" value="Genomic_DNA"/>
</dbReference>
<accession>A0A1H3T610</accession>
<keyword evidence="1" id="KW-0175">Coiled coil</keyword>
<reference evidence="3 4" key="1">
    <citation type="submission" date="2016-10" db="EMBL/GenBank/DDBJ databases">
        <authorList>
            <person name="Varghese N."/>
            <person name="Submissions S."/>
        </authorList>
    </citation>
    <scope>NUCLEOTIDE SEQUENCE [LARGE SCALE GENOMIC DNA]</scope>
    <source>
        <strain evidence="3 4">DSM 17997</strain>
    </source>
</reference>
<evidence type="ECO:0008006" key="5">
    <source>
        <dbReference type="Google" id="ProtNLM"/>
    </source>
</evidence>
<organism evidence="3 4">
    <name type="scientific">Rhodonellum ikkaensis</name>
    <dbReference type="NCBI Taxonomy" id="336829"/>
    <lineage>
        <taxon>Bacteria</taxon>
        <taxon>Pseudomonadati</taxon>
        <taxon>Bacteroidota</taxon>
        <taxon>Cytophagia</taxon>
        <taxon>Cytophagales</taxon>
        <taxon>Cytophagaceae</taxon>
        <taxon>Rhodonellum</taxon>
    </lineage>
</organism>
<evidence type="ECO:0000256" key="1">
    <source>
        <dbReference type="SAM" id="Coils"/>
    </source>
</evidence>